<evidence type="ECO:0000259" key="2">
    <source>
        <dbReference type="PROSITE" id="PS50994"/>
    </source>
</evidence>
<evidence type="ECO:0000313" key="4">
    <source>
        <dbReference type="Proteomes" id="UP000255091"/>
    </source>
</evidence>
<dbReference type="Proteomes" id="UP000255091">
    <property type="component" value="Unassembled WGS sequence"/>
</dbReference>
<gene>
    <name evidence="3" type="ORF">NCTC6133_03476</name>
</gene>
<feature type="region of interest" description="Disordered" evidence="1">
    <location>
        <begin position="214"/>
        <end position="233"/>
    </location>
</feature>
<feature type="compositionally biased region" description="Basic residues" evidence="1">
    <location>
        <begin position="221"/>
        <end position="233"/>
    </location>
</feature>
<dbReference type="InterPro" id="IPR009004">
    <property type="entry name" value="Transposase_Mu_C"/>
</dbReference>
<name>A0A380DZT1_STAAU</name>
<dbReference type="Gene3D" id="2.30.30.130">
    <property type="entry name" value="Transposase, Mu, C-terminal"/>
    <property type="match status" value="1"/>
</dbReference>
<accession>A0A380DZT1</accession>
<protein>
    <submittedName>
        <fullName evidence="3">Integrase core domain-containing protein</fullName>
    </submittedName>
</protein>
<sequence>MQQVSANLKIELIYSKIGIPKGRGKIERFFQTVNLMFLELLPGYTKNKKSRKYLTLEDLNNKFEHFILNEYHYRQHGTTKEKPIQKWNQPDFLPQLPESRELLDLLLLTTTKPRKIHKDGIYFKGLRYFSTNLIAYITEEVFIRYDPQDISEIRVYLNNQFLSIAYCSDLENQSISIKEIERLRANKKRELGTSITRTRNLVQNLNRSKLADEELSNNDKKVKKSKLKRYKND</sequence>
<dbReference type="SUPFAM" id="SSF50610">
    <property type="entry name" value="mu transposase, C-terminal domain"/>
    <property type="match status" value="1"/>
</dbReference>
<dbReference type="GO" id="GO:0003676">
    <property type="term" value="F:nucleic acid binding"/>
    <property type="evidence" value="ECO:0007669"/>
    <property type="project" value="InterPro"/>
</dbReference>
<dbReference type="Pfam" id="PF09299">
    <property type="entry name" value="Mu-transpos_C"/>
    <property type="match status" value="1"/>
</dbReference>
<dbReference type="PROSITE" id="PS50994">
    <property type="entry name" value="INTEGRASE"/>
    <property type="match status" value="1"/>
</dbReference>
<organism evidence="3 4">
    <name type="scientific">Staphylococcus aureus</name>
    <dbReference type="NCBI Taxonomy" id="1280"/>
    <lineage>
        <taxon>Bacteria</taxon>
        <taxon>Bacillati</taxon>
        <taxon>Bacillota</taxon>
        <taxon>Bacilli</taxon>
        <taxon>Bacillales</taxon>
        <taxon>Staphylococcaceae</taxon>
        <taxon>Staphylococcus</taxon>
    </lineage>
</organism>
<dbReference type="GO" id="GO:0015074">
    <property type="term" value="P:DNA integration"/>
    <property type="evidence" value="ECO:0007669"/>
    <property type="project" value="InterPro"/>
</dbReference>
<evidence type="ECO:0000313" key="3">
    <source>
        <dbReference type="EMBL" id="SUK61565.1"/>
    </source>
</evidence>
<dbReference type="EMBL" id="UHAP01000001">
    <property type="protein sequence ID" value="SUK61565.1"/>
    <property type="molecule type" value="Genomic_DNA"/>
</dbReference>
<proteinExistence type="predicted"/>
<dbReference type="SUPFAM" id="SSF53098">
    <property type="entry name" value="Ribonuclease H-like"/>
    <property type="match status" value="1"/>
</dbReference>
<dbReference type="InterPro" id="IPR036397">
    <property type="entry name" value="RNaseH_sf"/>
</dbReference>
<feature type="domain" description="Integrase catalytic" evidence="2">
    <location>
        <begin position="1"/>
        <end position="91"/>
    </location>
</feature>
<dbReference type="InterPro" id="IPR015378">
    <property type="entry name" value="Transposase-like_Mu_C"/>
</dbReference>
<dbReference type="InterPro" id="IPR001584">
    <property type="entry name" value="Integrase_cat-core"/>
</dbReference>
<evidence type="ECO:0000256" key="1">
    <source>
        <dbReference type="SAM" id="MobiDB-lite"/>
    </source>
</evidence>
<dbReference type="Gene3D" id="3.30.420.10">
    <property type="entry name" value="Ribonuclease H-like superfamily/Ribonuclease H"/>
    <property type="match status" value="1"/>
</dbReference>
<dbReference type="InterPro" id="IPR012337">
    <property type="entry name" value="RNaseH-like_sf"/>
</dbReference>
<dbReference type="AlphaFoldDB" id="A0A380DZT1"/>
<reference evidence="3 4" key="1">
    <citation type="submission" date="2018-06" db="EMBL/GenBank/DDBJ databases">
        <authorList>
            <consortium name="Pathogen Informatics"/>
            <person name="Doyle S."/>
        </authorList>
    </citation>
    <scope>NUCLEOTIDE SEQUENCE [LARGE SCALE GENOMIC DNA]</scope>
    <source>
        <strain evidence="3 4">NCTC6133</strain>
    </source>
</reference>